<name>A0AAV6H2F9_9TELE</name>
<evidence type="ECO:0008006" key="3">
    <source>
        <dbReference type="Google" id="ProtNLM"/>
    </source>
</evidence>
<comment type="caution">
    <text evidence="1">The sequence shown here is derived from an EMBL/GenBank/DDBJ whole genome shotgun (WGS) entry which is preliminary data.</text>
</comment>
<organism evidence="1 2">
    <name type="scientific">Alosa alosa</name>
    <name type="common">allis shad</name>
    <dbReference type="NCBI Taxonomy" id="278164"/>
    <lineage>
        <taxon>Eukaryota</taxon>
        <taxon>Metazoa</taxon>
        <taxon>Chordata</taxon>
        <taxon>Craniata</taxon>
        <taxon>Vertebrata</taxon>
        <taxon>Euteleostomi</taxon>
        <taxon>Actinopterygii</taxon>
        <taxon>Neopterygii</taxon>
        <taxon>Teleostei</taxon>
        <taxon>Clupei</taxon>
        <taxon>Clupeiformes</taxon>
        <taxon>Clupeoidei</taxon>
        <taxon>Clupeidae</taxon>
        <taxon>Alosa</taxon>
    </lineage>
</organism>
<keyword evidence="2" id="KW-1185">Reference proteome</keyword>
<dbReference type="EMBL" id="JADWDJ010000006">
    <property type="protein sequence ID" value="KAG5279936.1"/>
    <property type="molecule type" value="Genomic_DNA"/>
</dbReference>
<proteinExistence type="predicted"/>
<sequence length="76" mass="8563">MRERVKSLKITLKVVCMCAQSVATSSSLAGPNTSIRHPGQRSLKLFMTIASPRKRKGREPLRFVVESVEMDWVMNS</sequence>
<reference evidence="1" key="1">
    <citation type="submission" date="2020-10" db="EMBL/GenBank/DDBJ databases">
        <title>Chromosome-scale genome assembly of the Allis shad, Alosa alosa.</title>
        <authorList>
            <person name="Margot Z."/>
            <person name="Christophe K."/>
            <person name="Cabau C."/>
            <person name="Louis A."/>
            <person name="Berthelot C."/>
            <person name="Parey E."/>
            <person name="Roest Crollius H."/>
            <person name="Montfort J."/>
            <person name="Robinson-Rechavi M."/>
            <person name="Bucao C."/>
            <person name="Bouchez O."/>
            <person name="Gislard M."/>
            <person name="Lluch J."/>
            <person name="Milhes M."/>
            <person name="Lampietro C."/>
            <person name="Lopez Roques C."/>
            <person name="Donnadieu C."/>
            <person name="Braasch I."/>
            <person name="Desvignes T."/>
            <person name="Postlethwait J."/>
            <person name="Bobe J."/>
            <person name="Guiguen Y."/>
        </authorList>
    </citation>
    <scope>NUCLEOTIDE SEQUENCE</scope>
    <source>
        <strain evidence="1">M-15738</strain>
        <tissue evidence="1">Blood</tissue>
    </source>
</reference>
<dbReference type="Proteomes" id="UP000823561">
    <property type="component" value="Chromosome 6"/>
</dbReference>
<dbReference type="AlphaFoldDB" id="A0AAV6H2F9"/>
<evidence type="ECO:0000313" key="2">
    <source>
        <dbReference type="Proteomes" id="UP000823561"/>
    </source>
</evidence>
<protein>
    <recommendedName>
        <fullName evidence="3">Secreted protein</fullName>
    </recommendedName>
</protein>
<accession>A0AAV6H2F9</accession>
<gene>
    <name evidence="1" type="ORF">AALO_G00083170</name>
</gene>
<evidence type="ECO:0000313" key="1">
    <source>
        <dbReference type="EMBL" id="KAG5279936.1"/>
    </source>
</evidence>